<dbReference type="GO" id="GO:0015986">
    <property type="term" value="P:proton motive force-driven ATP synthesis"/>
    <property type="evidence" value="ECO:0007669"/>
    <property type="project" value="InterPro"/>
</dbReference>
<keyword evidence="6" id="KW-0406">Ion transport</keyword>
<feature type="compositionally biased region" description="Low complexity" evidence="10">
    <location>
        <begin position="40"/>
        <end position="51"/>
    </location>
</feature>
<comment type="caution">
    <text evidence="11">The sequence shown here is derived from an EMBL/GenBank/DDBJ whole genome shotgun (WGS) entry which is preliminary data.</text>
</comment>
<sequence length="232" mass="24780">MSLSISRAALRQTTKLPGRSARRFESTTAKATEAAKDTASKASSKASEAASNFQSKATEGLTRVASTAGPAIAGAAKGVGNALGKIGGRTGRFIAFVERQIPPAVYYSRVGLELAKLVFKGQKMSPPPITTFQSYFQLALKQLRNPGQLFQAASKTAESTSASGVVARLRNLNQAQLISGGVVFAEMLGFFTVDGGLWERVRGPNIVDMARERINIVDKKAAWADDRLWELS</sequence>
<dbReference type="GO" id="GO:0045259">
    <property type="term" value="C:proton-transporting ATP synthase complex"/>
    <property type="evidence" value="ECO:0007669"/>
    <property type="project" value="UniProtKB-KW"/>
</dbReference>
<evidence type="ECO:0000313" key="11">
    <source>
        <dbReference type="EMBL" id="RDW72982.1"/>
    </source>
</evidence>
<feature type="region of interest" description="Disordered" evidence="10">
    <location>
        <begin position="1"/>
        <end position="52"/>
    </location>
</feature>
<evidence type="ECO:0000256" key="5">
    <source>
        <dbReference type="ARBA" id="ARBA00022781"/>
    </source>
</evidence>
<organism evidence="11 12">
    <name type="scientific">Coleophoma cylindrospora</name>
    <dbReference type="NCBI Taxonomy" id="1849047"/>
    <lineage>
        <taxon>Eukaryota</taxon>
        <taxon>Fungi</taxon>
        <taxon>Dikarya</taxon>
        <taxon>Ascomycota</taxon>
        <taxon>Pezizomycotina</taxon>
        <taxon>Leotiomycetes</taxon>
        <taxon>Helotiales</taxon>
        <taxon>Dermateaceae</taxon>
        <taxon>Coleophoma</taxon>
    </lineage>
</organism>
<keyword evidence="7" id="KW-0496">Mitochondrion</keyword>
<protein>
    <submittedName>
        <fullName evidence="11">Uncharacterized protein</fullName>
    </submittedName>
</protein>
<keyword evidence="8" id="KW-0472">Membrane</keyword>
<comment type="similarity">
    <text evidence="2">Belongs to the ATPase g subunit family.</text>
</comment>
<dbReference type="AlphaFoldDB" id="A0A3D8RG19"/>
<evidence type="ECO:0000313" key="12">
    <source>
        <dbReference type="Proteomes" id="UP000256645"/>
    </source>
</evidence>
<evidence type="ECO:0000256" key="8">
    <source>
        <dbReference type="ARBA" id="ARBA00023136"/>
    </source>
</evidence>
<gene>
    <name evidence="11" type="ORF">BP6252_06889</name>
</gene>
<evidence type="ECO:0000256" key="1">
    <source>
        <dbReference type="ARBA" id="ARBA00004325"/>
    </source>
</evidence>
<dbReference type="EMBL" id="PDLM01000007">
    <property type="protein sequence ID" value="RDW72982.1"/>
    <property type="molecule type" value="Genomic_DNA"/>
</dbReference>
<keyword evidence="9" id="KW-0066">ATP synthesis</keyword>
<evidence type="ECO:0000256" key="3">
    <source>
        <dbReference type="ARBA" id="ARBA00022448"/>
    </source>
</evidence>
<dbReference type="STRING" id="1849047.A0A3D8RG19"/>
<proteinExistence type="inferred from homology"/>
<dbReference type="InterPro" id="IPR006808">
    <property type="entry name" value="ATP_synth_F0_gsu_mt"/>
</dbReference>
<dbReference type="GO" id="GO:0031966">
    <property type="term" value="C:mitochondrial membrane"/>
    <property type="evidence" value="ECO:0007669"/>
    <property type="project" value="UniProtKB-SubCell"/>
</dbReference>
<accession>A0A3D8RG19</accession>
<evidence type="ECO:0000256" key="2">
    <source>
        <dbReference type="ARBA" id="ARBA00005699"/>
    </source>
</evidence>
<evidence type="ECO:0000256" key="9">
    <source>
        <dbReference type="ARBA" id="ARBA00023310"/>
    </source>
</evidence>
<name>A0A3D8RG19_9HELO</name>
<reference evidence="11 12" key="1">
    <citation type="journal article" date="2018" name="IMA Fungus">
        <title>IMA Genome-F 9: Draft genome sequence of Annulohypoxylon stygium, Aspergillus mulundensis, Berkeleyomyces basicola (syn. Thielaviopsis basicola), Ceratocystis smalleyi, two Cercospora beticola strains, Coleophoma cylindrospora, Fusarium fracticaudum, Phialophora cf. hyalina, and Morchella septimelata.</title>
        <authorList>
            <person name="Wingfield B.D."/>
            <person name="Bills G.F."/>
            <person name="Dong Y."/>
            <person name="Huang W."/>
            <person name="Nel W.J."/>
            <person name="Swalarsk-Parry B.S."/>
            <person name="Vaghefi N."/>
            <person name="Wilken P.M."/>
            <person name="An Z."/>
            <person name="de Beer Z.W."/>
            <person name="De Vos L."/>
            <person name="Chen L."/>
            <person name="Duong T.A."/>
            <person name="Gao Y."/>
            <person name="Hammerbacher A."/>
            <person name="Kikkert J.R."/>
            <person name="Li Y."/>
            <person name="Li H."/>
            <person name="Li K."/>
            <person name="Li Q."/>
            <person name="Liu X."/>
            <person name="Ma X."/>
            <person name="Naidoo K."/>
            <person name="Pethybridge S.J."/>
            <person name="Sun J."/>
            <person name="Steenkamp E.T."/>
            <person name="van der Nest M.A."/>
            <person name="van Wyk S."/>
            <person name="Wingfield M.J."/>
            <person name="Xiong C."/>
            <person name="Yue Q."/>
            <person name="Zhang X."/>
        </authorList>
    </citation>
    <scope>NUCLEOTIDE SEQUENCE [LARGE SCALE GENOMIC DNA]</scope>
    <source>
        <strain evidence="11 12">BP6252</strain>
    </source>
</reference>
<feature type="compositionally biased region" description="Polar residues" evidence="10">
    <location>
        <begin position="1"/>
        <end position="15"/>
    </location>
</feature>
<keyword evidence="4" id="KW-0138">CF(0)</keyword>
<dbReference type="Pfam" id="PF04718">
    <property type="entry name" value="ATP-synt_G"/>
    <property type="match status" value="1"/>
</dbReference>
<dbReference type="Proteomes" id="UP000256645">
    <property type="component" value="Unassembled WGS sequence"/>
</dbReference>
<dbReference type="OrthoDB" id="437at2759"/>
<comment type="subcellular location">
    <subcellularLocation>
        <location evidence="1">Mitochondrion membrane</location>
    </subcellularLocation>
</comment>
<dbReference type="GO" id="GO:0015078">
    <property type="term" value="F:proton transmembrane transporter activity"/>
    <property type="evidence" value="ECO:0007669"/>
    <property type="project" value="InterPro"/>
</dbReference>
<evidence type="ECO:0000256" key="10">
    <source>
        <dbReference type="SAM" id="MobiDB-lite"/>
    </source>
</evidence>
<keyword evidence="3" id="KW-0813">Transport</keyword>
<keyword evidence="5" id="KW-0375">Hydrogen ion transport</keyword>
<keyword evidence="12" id="KW-1185">Reference proteome</keyword>
<evidence type="ECO:0000256" key="4">
    <source>
        <dbReference type="ARBA" id="ARBA00022547"/>
    </source>
</evidence>
<evidence type="ECO:0000256" key="7">
    <source>
        <dbReference type="ARBA" id="ARBA00023128"/>
    </source>
</evidence>
<evidence type="ECO:0000256" key="6">
    <source>
        <dbReference type="ARBA" id="ARBA00023065"/>
    </source>
</evidence>